<dbReference type="Gene3D" id="1.20.1250.20">
    <property type="entry name" value="MFS general substrate transporter like domains"/>
    <property type="match status" value="1"/>
</dbReference>
<accession>A0A268AE13</accession>
<comment type="caution">
    <text evidence="8">The sequence shown here is derived from an EMBL/GenBank/DDBJ whole genome shotgun (WGS) entry which is preliminary data.</text>
</comment>
<dbReference type="GO" id="GO:0022857">
    <property type="term" value="F:transmembrane transporter activity"/>
    <property type="evidence" value="ECO:0007669"/>
    <property type="project" value="InterPro"/>
</dbReference>
<dbReference type="SUPFAM" id="SSF103473">
    <property type="entry name" value="MFS general substrate transporter"/>
    <property type="match status" value="1"/>
</dbReference>
<feature type="transmembrane region" description="Helical" evidence="6">
    <location>
        <begin position="398"/>
        <end position="416"/>
    </location>
</feature>
<feature type="transmembrane region" description="Helical" evidence="6">
    <location>
        <begin position="161"/>
        <end position="182"/>
    </location>
</feature>
<dbReference type="Proteomes" id="UP000216013">
    <property type="component" value="Unassembled WGS sequence"/>
</dbReference>
<organism evidence="8 9">
    <name type="scientific">Terribacillus saccharophilus</name>
    <dbReference type="NCBI Taxonomy" id="361277"/>
    <lineage>
        <taxon>Bacteria</taxon>
        <taxon>Bacillati</taxon>
        <taxon>Bacillota</taxon>
        <taxon>Bacilli</taxon>
        <taxon>Bacillales</taxon>
        <taxon>Bacillaceae</taxon>
        <taxon>Terribacillus</taxon>
    </lineage>
</organism>
<dbReference type="EMBL" id="NPBV01000002">
    <property type="protein sequence ID" value="PAD22354.1"/>
    <property type="molecule type" value="Genomic_DNA"/>
</dbReference>
<feature type="transmembrane region" description="Helical" evidence="6">
    <location>
        <begin position="226"/>
        <end position="243"/>
    </location>
</feature>
<dbReference type="InterPro" id="IPR020846">
    <property type="entry name" value="MFS_dom"/>
</dbReference>
<name>A0A268AE13_9BACI</name>
<evidence type="ECO:0000256" key="6">
    <source>
        <dbReference type="SAM" id="Phobius"/>
    </source>
</evidence>
<gene>
    <name evidence="8" type="ORF">CHH64_01180</name>
</gene>
<keyword evidence="3 6" id="KW-0812">Transmembrane</keyword>
<evidence type="ECO:0000313" key="8">
    <source>
        <dbReference type="EMBL" id="PAD22354.1"/>
    </source>
</evidence>
<dbReference type="Pfam" id="PF07690">
    <property type="entry name" value="MFS_1"/>
    <property type="match status" value="1"/>
</dbReference>
<feature type="transmembrane region" description="Helical" evidence="6">
    <location>
        <begin position="75"/>
        <end position="98"/>
    </location>
</feature>
<sequence>MNKKQRGLFLTAIATGTMLNPLNSSMISLALHAIQHEFSLSFATVSWLISSYYLASSIVVPIAGKIGDLIGRRKMLLIGLLLVAISAVGAPFAGTFLILLGMRLFQAVGSSSIYPAGMALVRTHIHEKQASALAILSIFTSSMSAFGPTAGGFLIDFAGWQSIFTVNAPFILLSFLLTWFAVPKDPKTTHYTFREFWKQLDSIGIILFAIGMSFSLYFLLSFEHGIHLVSLGIGIIFLAAFIVRELRAAYPFIDVRLLRSNKQLTLVYIQFILLNIFNYSLFFGLPSFFQDVLHYSLKTSGLMMIFLSGASTLVSFLMGRWIDRSGTSIPTIVGAVLMIGGTAALAVISQHLTLGNIGAVLIFLGISYGIGNVTLQAAMLDASPETIVGTSSGLFQTCRYLGSILSSVVLAIVFGSDLSLPGFRILMIVLVITGLAFLVTAIYSKQLEKEKAAV</sequence>
<dbReference type="Gene3D" id="1.20.1720.10">
    <property type="entry name" value="Multidrug resistance protein D"/>
    <property type="match status" value="1"/>
</dbReference>
<dbReference type="PROSITE" id="PS50850">
    <property type="entry name" value="MFS"/>
    <property type="match status" value="1"/>
</dbReference>
<keyword evidence="4 6" id="KW-1133">Transmembrane helix</keyword>
<comment type="subcellular location">
    <subcellularLocation>
        <location evidence="1">Cell membrane</location>
        <topology evidence="1">Multi-pass membrane protein</topology>
    </subcellularLocation>
</comment>
<feature type="transmembrane region" description="Helical" evidence="6">
    <location>
        <begin position="40"/>
        <end position="63"/>
    </location>
</feature>
<feature type="transmembrane region" description="Helical" evidence="6">
    <location>
        <begin position="264"/>
        <end position="289"/>
    </location>
</feature>
<evidence type="ECO:0000256" key="2">
    <source>
        <dbReference type="ARBA" id="ARBA00022448"/>
    </source>
</evidence>
<dbReference type="InterPro" id="IPR011701">
    <property type="entry name" value="MFS"/>
</dbReference>
<feature type="transmembrane region" description="Helical" evidence="6">
    <location>
        <begin position="329"/>
        <end position="348"/>
    </location>
</feature>
<dbReference type="AlphaFoldDB" id="A0A268AE13"/>
<keyword evidence="5 6" id="KW-0472">Membrane</keyword>
<dbReference type="CDD" id="cd17321">
    <property type="entry name" value="MFS_MMR_MDR_like"/>
    <property type="match status" value="1"/>
</dbReference>
<feature type="transmembrane region" description="Helical" evidence="6">
    <location>
        <begin position="133"/>
        <end position="155"/>
    </location>
</feature>
<dbReference type="InterPro" id="IPR036259">
    <property type="entry name" value="MFS_trans_sf"/>
</dbReference>
<keyword evidence="2" id="KW-0813">Transport</keyword>
<dbReference type="RefSeq" id="WP_095260307.1">
    <property type="nucleotide sequence ID" value="NZ_NPBV01000002.1"/>
</dbReference>
<evidence type="ECO:0000256" key="3">
    <source>
        <dbReference type="ARBA" id="ARBA00022692"/>
    </source>
</evidence>
<feature type="transmembrane region" description="Helical" evidence="6">
    <location>
        <begin position="422"/>
        <end position="443"/>
    </location>
</feature>
<dbReference type="PANTHER" id="PTHR42718">
    <property type="entry name" value="MAJOR FACILITATOR SUPERFAMILY MULTIDRUG TRANSPORTER MFSC"/>
    <property type="match status" value="1"/>
</dbReference>
<evidence type="ECO:0000256" key="5">
    <source>
        <dbReference type="ARBA" id="ARBA00023136"/>
    </source>
</evidence>
<dbReference type="GO" id="GO:0005886">
    <property type="term" value="C:plasma membrane"/>
    <property type="evidence" value="ECO:0007669"/>
    <property type="project" value="UniProtKB-SubCell"/>
</dbReference>
<feature type="transmembrane region" description="Helical" evidence="6">
    <location>
        <begin position="203"/>
        <end position="220"/>
    </location>
</feature>
<evidence type="ECO:0000259" key="7">
    <source>
        <dbReference type="PROSITE" id="PS50850"/>
    </source>
</evidence>
<feature type="transmembrane region" description="Helical" evidence="6">
    <location>
        <begin position="301"/>
        <end position="322"/>
    </location>
</feature>
<dbReference type="PANTHER" id="PTHR42718:SF9">
    <property type="entry name" value="MAJOR FACILITATOR SUPERFAMILY MULTIDRUG TRANSPORTER MFSC"/>
    <property type="match status" value="1"/>
</dbReference>
<evidence type="ECO:0000313" key="9">
    <source>
        <dbReference type="Proteomes" id="UP000216013"/>
    </source>
</evidence>
<feature type="transmembrane region" description="Helical" evidence="6">
    <location>
        <begin position="104"/>
        <end position="121"/>
    </location>
</feature>
<reference evidence="8 9" key="1">
    <citation type="submission" date="2017-07" db="EMBL/GenBank/DDBJ databases">
        <title>Isolation and whole genome analysis of endospore-forming bacteria from heroin.</title>
        <authorList>
            <person name="Kalinowski J."/>
            <person name="Ahrens B."/>
            <person name="Al-Dilaimi A."/>
            <person name="Winkler A."/>
            <person name="Wibberg D."/>
            <person name="Schleenbecker U."/>
            <person name="Ruckert C."/>
            <person name="Wolfel R."/>
            <person name="Grass G."/>
        </authorList>
    </citation>
    <scope>NUCLEOTIDE SEQUENCE [LARGE SCALE GENOMIC DNA]</scope>
    <source>
        <strain evidence="8 9">7528</strain>
    </source>
</reference>
<feature type="transmembrane region" description="Helical" evidence="6">
    <location>
        <begin position="354"/>
        <end position="377"/>
    </location>
</feature>
<proteinExistence type="predicted"/>
<protein>
    <submittedName>
        <fullName evidence="8">MFS transporter</fullName>
    </submittedName>
</protein>
<evidence type="ECO:0000256" key="4">
    <source>
        <dbReference type="ARBA" id="ARBA00022989"/>
    </source>
</evidence>
<evidence type="ECO:0000256" key="1">
    <source>
        <dbReference type="ARBA" id="ARBA00004651"/>
    </source>
</evidence>
<feature type="domain" description="Major facilitator superfamily (MFS) profile" evidence="7">
    <location>
        <begin position="9"/>
        <end position="448"/>
    </location>
</feature>